<dbReference type="Gene3D" id="3.20.20.70">
    <property type="entry name" value="Aldolase class I"/>
    <property type="match status" value="1"/>
</dbReference>
<dbReference type="NCBIfam" id="TIGR00078">
    <property type="entry name" value="nadC"/>
    <property type="match status" value="1"/>
</dbReference>
<gene>
    <name evidence="16" type="ORF">C6Y40_22795</name>
</gene>
<sequence>MTVSQQSLPSQQSIQQQVTQALAEDLGGTPEANADITANLIPAAHQATATIITREDCVVCGVAWAQLAFSLVDSSIEQSWQVADGDKIPADSVLVSLKGPARALLTAERTALNFLQLLSGTATETAFYASLLAGSDTRILDTRKTIPGLRLAQKYAVACGGGKNHRIGLFDAFLIKENHIMACGGIAQAISTAKTQAPGKPVEVEVENIEELQQAIDAGADIVMLDNFTNEQIQRAVSLTQKRCKLEVSGNITSERLSSLALLGVDYISSGALTKHVKAVDLSLRINL</sequence>
<dbReference type="GO" id="GO:0034213">
    <property type="term" value="P:quinolinate catabolic process"/>
    <property type="evidence" value="ECO:0007669"/>
    <property type="project" value="TreeGrafter"/>
</dbReference>
<feature type="domain" description="Quinolinate phosphoribosyl transferase N-terminal" evidence="15">
    <location>
        <begin position="35"/>
        <end position="119"/>
    </location>
</feature>
<dbReference type="SUPFAM" id="SSF54675">
    <property type="entry name" value="Nicotinate/Quinolinate PRTase N-terminal domain-like"/>
    <property type="match status" value="1"/>
</dbReference>
<evidence type="ECO:0000256" key="9">
    <source>
        <dbReference type="ARBA" id="ARBA00033102"/>
    </source>
</evidence>
<comment type="function">
    <text evidence="1">Involved in the catabolism of quinolinic acid (QA).</text>
</comment>
<feature type="binding site" evidence="13">
    <location>
        <position position="176"/>
    </location>
    <ligand>
        <name>substrate</name>
    </ligand>
</feature>
<evidence type="ECO:0000259" key="15">
    <source>
        <dbReference type="Pfam" id="PF02749"/>
    </source>
</evidence>
<feature type="binding site" evidence="13">
    <location>
        <position position="205"/>
    </location>
    <ligand>
        <name>substrate</name>
    </ligand>
</feature>
<dbReference type="AlphaFoldDB" id="A0A2S9V447"/>
<dbReference type="SUPFAM" id="SSF51690">
    <property type="entry name" value="Nicotinate/Quinolinate PRTase C-terminal domain-like"/>
    <property type="match status" value="1"/>
</dbReference>
<dbReference type="GO" id="GO:0009435">
    <property type="term" value="P:NAD+ biosynthetic process"/>
    <property type="evidence" value="ECO:0007669"/>
    <property type="project" value="UniProtKB-UniPathway"/>
</dbReference>
<dbReference type="OrthoDB" id="9782546at2"/>
<evidence type="ECO:0000256" key="4">
    <source>
        <dbReference type="ARBA" id="ARBA00011218"/>
    </source>
</evidence>
<dbReference type="Gene3D" id="3.90.1170.20">
    <property type="entry name" value="Quinolinate phosphoribosyl transferase, N-terminal domain"/>
    <property type="match status" value="1"/>
</dbReference>
<evidence type="ECO:0000256" key="12">
    <source>
        <dbReference type="PIRNR" id="PIRNR006250"/>
    </source>
</evidence>
<evidence type="ECO:0000256" key="13">
    <source>
        <dbReference type="PIRSR" id="PIRSR006250-1"/>
    </source>
</evidence>
<dbReference type="EMBL" id="PVNP01000211">
    <property type="protein sequence ID" value="PRO71232.1"/>
    <property type="molecule type" value="Genomic_DNA"/>
</dbReference>
<dbReference type="GO" id="GO:0004514">
    <property type="term" value="F:nicotinate-nucleotide diphosphorylase (carboxylating) activity"/>
    <property type="evidence" value="ECO:0007669"/>
    <property type="project" value="UniProtKB-EC"/>
</dbReference>
<dbReference type="InterPro" id="IPR036068">
    <property type="entry name" value="Nicotinate_pribotase-like_C"/>
</dbReference>
<organism evidence="16 17">
    <name type="scientific">Alteromonas alba</name>
    <dbReference type="NCBI Taxonomy" id="2079529"/>
    <lineage>
        <taxon>Bacteria</taxon>
        <taxon>Pseudomonadati</taxon>
        <taxon>Pseudomonadota</taxon>
        <taxon>Gammaproteobacteria</taxon>
        <taxon>Alteromonadales</taxon>
        <taxon>Alteromonadaceae</taxon>
        <taxon>Alteromonas/Salinimonas group</taxon>
        <taxon>Alteromonas</taxon>
    </lineage>
</organism>
<evidence type="ECO:0000256" key="5">
    <source>
        <dbReference type="ARBA" id="ARBA00011944"/>
    </source>
</evidence>
<feature type="binding site" evidence="13">
    <location>
        <position position="166"/>
    </location>
    <ligand>
        <name>substrate</name>
    </ligand>
</feature>
<feature type="binding site" evidence="13">
    <location>
        <begin position="249"/>
        <end position="251"/>
    </location>
    <ligand>
        <name>substrate</name>
    </ligand>
</feature>
<evidence type="ECO:0000256" key="8">
    <source>
        <dbReference type="ARBA" id="ARBA00022679"/>
    </source>
</evidence>
<reference evidence="17" key="1">
    <citation type="journal article" date="2020" name="Int. J. Syst. Evol. Microbiol.">
        <title>Alteromonas alba sp. nov., a marine bacterium isolated from the seawater of the West Pacific Ocean.</title>
        <authorList>
            <person name="Sun C."/>
            <person name="Wu Y.-H."/>
            <person name="Xamxidin M."/>
            <person name="Cheng H."/>
            <person name="Xu X.-W."/>
        </authorList>
    </citation>
    <scope>NUCLEOTIDE SEQUENCE [LARGE SCALE GENOMIC DNA]</scope>
    <source>
        <strain evidence="17">190</strain>
    </source>
</reference>
<dbReference type="PANTHER" id="PTHR32179:SF3">
    <property type="entry name" value="NICOTINATE-NUCLEOTIDE PYROPHOSPHORYLASE [CARBOXYLATING]"/>
    <property type="match status" value="1"/>
</dbReference>
<dbReference type="InterPro" id="IPR037128">
    <property type="entry name" value="Quinolinate_PRibosylTase_N_sf"/>
</dbReference>
<accession>A0A2S9V447</accession>
<feature type="binding site" evidence="13">
    <location>
        <position position="226"/>
    </location>
    <ligand>
        <name>substrate</name>
    </ligand>
</feature>
<keyword evidence="7 12" id="KW-0328">Glycosyltransferase</keyword>
<dbReference type="EC" id="2.4.2.19" evidence="5"/>
<evidence type="ECO:0000256" key="3">
    <source>
        <dbReference type="ARBA" id="ARBA00009400"/>
    </source>
</evidence>
<dbReference type="InterPro" id="IPR013785">
    <property type="entry name" value="Aldolase_TIM"/>
</dbReference>
<evidence type="ECO:0000256" key="7">
    <source>
        <dbReference type="ARBA" id="ARBA00022676"/>
    </source>
</evidence>
<comment type="pathway">
    <text evidence="2">Cofactor biosynthesis; NAD(+) biosynthesis; nicotinate D-ribonucleotide from quinolinate: step 1/1.</text>
</comment>
<dbReference type="Pfam" id="PF01729">
    <property type="entry name" value="QRPTase_C"/>
    <property type="match status" value="1"/>
</dbReference>
<dbReference type="InterPro" id="IPR022412">
    <property type="entry name" value="Quinolinate_PRibosylTrfase_N"/>
</dbReference>
<dbReference type="InterPro" id="IPR027277">
    <property type="entry name" value="NadC/ModD"/>
</dbReference>
<keyword evidence="8 12" id="KW-0808">Transferase</keyword>
<dbReference type="PIRSF" id="PIRSF006250">
    <property type="entry name" value="NadC_ModD"/>
    <property type="match status" value="1"/>
</dbReference>
<dbReference type="UniPathway" id="UPA00253">
    <property type="reaction ID" value="UER00331"/>
</dbReference>
<comment type="caution">
    <text evidence="16">The sequence shown here is derived from an EMBL/GenBank/DDBJ whole genome shotgun (WGS) entry which is preliminary data.</text>
</comment>
<proteinExistence type="inferred from homology"/>
<dbReference type="GO" id="GO:0005737">
    <property type="term" value="C:cytoplasm"/>
    <property type="evidence" value="ECO:0007669"/>
    <property type="project" value="TreeGrafter"/>
</dbReference>
<feature type="binding site" evidence="13">
    <location>
        <begin position="142"/>
        <end position="144"/>
    </location>
    <ligand>
        <name>substrate</name>
    </ligand>
</feature>
<protein>
    <recommendedName>
        <fullName evidence="11">Probable nicotinate-nucleotide pyrophosphorylase [carboxylating]</fullName>
        <ecNumber evidence="5">2.4.2.19</ecNumber>
    </recommendedName>
    <alternativeName>
        <fullName evidence="9">Quinolinate phosphoribosyltransferase [decarboxylating]</fullName>
    </alternativeName>
</protein>
<evidence type="ECO:0000256" key="2">
    <source>
        <dbReference type="ARBA" id="ARBA00004893"/>
    </source>
</evidence>
<evidence type="ECO:0000256" key="1">
    <source>
        <dbReference type="ARBA" id="ARBA00003237"/>
    </source>
</evidence>
<feature type="binding site" evidence="13">
    <location>
        <position position="109"/>
    </location>
    <ligand>
        <name>substrate</name>
    </ligand>
</feature>
<dbReference type="CDD" id="cd01572">
    <property type="entry name" value="QPRTase"/>
    <property type="match status" value="1"/>
</dbReference>
<evidence type="ECO:0000256" key="11">
    <source>
        <dbReference type="ARBA" id="ARBA00069173"/>
    </source>
</evidence>
<evidence type="ECO:0000256" key="10">
    <source>
        <dbReference type="ARBA" id="ARBA00047445"/>
    </source>
</evidence>
<keyword evidence="6" id="KW-0662">Pyridine nucleotide biosynthesis</keyword>
<evidence type="ECO:0000259" key="14">
    <source>
        <dbReference type="Pfam" id="PF01729"/>
    </source>
</evidence>
<dbReference type="FunFam" id="3.20.20.70:FF:000030">
    <property type="entry name" value="Nicotinate-nucleotide pyrophosphorylase, carboxylating"/>
    <property type="match status" value="1"/>
</dbReference>
<dbReference type="InterPro" id="IPR004393">
    <property type="entry name" value="NadC"/>
</dbReference>
<name>A0A2S9V447_9ALTE</name>
<comment type="subunit">
    <text evidence="4">Hexamer formed by 3 homodimers.</text>
</comment>
<evidence type="ECO:0000313" key="17">
    <source>
        <dbReference type="Proteomes" id="UP000238949"/>
    </source>
</evidence>
<keyword evidence="17" id="KW-1185">Reference proteome</keyword>
<dbReference type="InterPro" id="IPR002638">
    <property type="entry name" value="Quinolinate_PRibosylTrfase_C"/>
</dbReference>
<dbReference type="Pfam" id="PF02749">
    <property type="entry name" value="QRPTase_N"/>
    <property type="match status" value="1"/>
</dbReference>
<dbReference type="PANTHER" id="PTHR32179">
    <property type="entry name" value="NICOTINATE-NUCLEOTIDE PYROPHOSPHORYLASE [CARBOXYLATING]"/>
    <property type="match status" value="1"/>
</dbReference>
<dbReference type="Proteomes" id="UP000238949">
    <property type="component" value="Unassembled WGS sequence"/>
</dbReference>
<evidence type="ECO:0000256" key="6">
    <source>
        <dbReference type="ARBA" id="ARBA00022642"/>
    </source>
</evidence>
<comment type="similarity">
    <text evidence="3 12">Belongs to the NadC/ModD family.</text>
</comment>
<dbReference type="FunFam" id="3.90.1170.20:FF:000001">
    <property type="entry name" value="Nicotinate-nucleotide diphosphorylase (Carboxylating)"/>
    <property type="match status" value="1"/>
</dbReference>
<feature type="domain" description="Quinolinate phosphoribosyl transferase C-terminal" evidence="14">
    <location>
        <begin position="122"/>
        <end position="285"/>
    </location>
</feature>
<feature type="binding site" evidence="13">
    <location>
        <begin position="270"/>
        <end position="272"/>
    </location>
    <ligand>
        <name>substrate</name>
    </ligand>
</feature>
<evidence type="ECO:0000313" key="16">
    <source>
        <dbReference type="EMBL" id="PRO71232.1"/>
    </source>
</evidence>
<comment type="catalytic activity">
    <reaction evidence="10">
        <text>nicotinate beta-D-ribonucleotide + CO2 + diphosphate = quinolinate + 5-phospho-alpha-D-ribose 1-diphosphate + 2 H(+)</text>
        <dbReference type="Rhea" id="RHEA:12733"/>
        <dbReference type="ChEBI" id="CHEBI:15378"/>
        <dbReference type="ChEBI" id="CHEBI:16526"/>
        <dbReference type="ChEBI" id="CHEBI:29959"/>
        <dbReference type="ChEBI" id="CHEBI:33019"/>
        <dbReference type="ChEBI" id="CHEBI:57502"/>
        <dbReference type="ChEBI" id="CHEBI:58017"/>
        <dbReference type="EC" id="2.4.2.19"/>
    </reaction>
</comment>